<dbReference type="SMART" id="SM00028">
    <property type="entry name" value="TPR"/>
    <property type="match status" value="4"/>
</dbReference>
<sequence length="340" mass="35851">MSAAARARALADVGRLEQAESAVRAGLGETPADPELLGLLAGLLRLQGRYPDALVSAEAAVAVAPEMAAVHIEHAECLLLLSRPDDALAAARESARLRPDAPETHRSVARCLMLRRDFDGAREAAGRAVGIAPQSVPDLMTLAEAERHAGHRDAARAAAARALAEDPDDADGRWMMALLDAERMRVRDAMRGLRRLAADRPDRYGAPALTWPIRGLLAGLRRGLAAGIPLTAVLAVIGHWWAPAELLARGAAAVMVFVTVGMAARVLIPAGRLPWICVGLLPARMRRAVVVGLISAVALMPILIRCAVSATWPVLACAFAVLIVLLTAGAVERTDGDLSD</sequence>
<keyword evidence="5" id="KW-1185">Reference proteome</keyword>
<reference evidence="4 5" key="1">
    <citation type="submission" date="2020-08" db="EMBL/GenBank/DDBJ databases">
        <title>Genomic Encyclopedia of Type Strains, Phase III (KMG-III): the genomes of soil and plant-associated and newly described type strains.</title>
        <authorList>
            <person name="Whitman W."/>
        </authorList>
    </citation>
    <scope>NUCLEOTIDE SEQUENCE [LARGE SCALE GENOMIC DNA]</scope>
    <source>
        <strain evidence="4 5">CECT 3287</strain>
    </source>
</reference>
<feature type="transmembrane region" description="Helical" evidence="3">
    <location>
        <begin position="288"/>
        <end position="304"/>
    </location>
</feature>
<keyword evidence="3" id="KW-0812">Transmembrane</keyword>
<keyword evidence="3" id="KW-1133">Transmembrane helix</keyword>
<dbReference type="PANTHER" id="PTHR45586">
    <property type="entry name" value="TPR REPEAT-CONTAINING PROTEIN PA4667"/>
    <property type="match status" value="1"/>
</dbReference>
<dbReference type="InterPro" id="IPR011990">
    <property type="entry name" value="TPR-like_helical_dom_sf"/>
</dbReference>
<evidence type="ECO:0000313" key="5">
    <source>
        <dbReference type="Proteomes" id="UP000590749"/>
    </source>
</evidence>
<dbReference type="RefSeq" id="WP_183222312.1">
    <property type="nucleotide sequence ID" value="NZ_BMPW01000026.1"/>
</dbReference>
<evidence type="ECO:0000256" key="3">
    <source>
        <dbReference type="SAM" id="Phobius"/>
    </source>
</evidence>
<dbReference type="SUPFAM" id="SSF48452">
    <property type="entry name" value="TPR-like"/>
    <property type="match status" value="1"/>
</dbReference>
<accession>A0A7W5AJ60</accession>
<evidence type="ECO:0000256" key="2">
    <source>
        <dbReference type="ARBA" id="ARBA00022803"/>
    </source>
</evidence>
<evidence type="ECO:0000313" key="4">
    <source>
        <dbReference type="EMBL" id="MBB3096889.1"/>
    </source>
</evidence>
<keyword evidence="3" id="KW-0472">Membrane</keyword>
<dbReference type="InterPro" id="IPR019734">
    <property type="entry name" value="TPR_rpt"/>
</dbReference>
<dbReference type="Pfam" id="PF13432">
    <property type="entry name" value="TPR_16"/>
    <property type="match status" value="1"/>
</dbReference>
<keyword evidence="1" id="KW-0677">Repeat</keyword>
<dbReference type="Gene3D" id="1.25.40.10">
    <property type="entry name" value="Tetratricopeptide repeat domain"/>
    <property type="match status" value="1"/>
</dbReference>
<comment type="caution">
    <text evidence="4">The sequence shown here is derived from an EMBL/GenBank/DDBJ whole genome shotgun (WGS) entry which is preliminary data.</text>
</comment>
<dbReference type="EMBL" id="JACHXF010000009">
    <property type="protein sequence ID" value="MBB3096889.1"/>
    <property type="molecule type" value="Genomic_DNA"/>
</dbReference>
<protein>
    <submittedName>
        <fullName evidence="4">Tetratricopeptide (TPR) repeat protein</fullName>
    </submittedName>
</protein>
<name>A0A7W5AJ60_9ACTN</name>
<evidence type="ECO:0000256" key="1">
    <source>
        <dbReference type="ARBA" id="ARBA00022737"/>
    </source>
</evidence>
<keyword evidence="2" id="KW-0802">TPR repeat</keyword>
<dbReference type="AlphaFoldDB" id="A0A7W5AJ60"/>
<feature type="transmembrane region" description="Helical" evidence="3">
    <location>
        <begin position="223"/>
        <end position="241"/>
    </location>
</feature>
<proteinExistence type="predicted"/>
<organism evidence="4 5">
    <name type="scientific">Actinoplanes campanulatus</name>
    <dbReference type="NCBI Taxonomy" id="113559"/>
    <lineage>
        <taxon>Bacteria</taxon>
        <taxon>Bacillati</taxon>
        <taxon>Actinomycetota</taxon>
        <taxon>Actinomycetes</taxon>
        <taxon>Micromonosporales</taxon>
        <taxon>Micromonosporaceae</taxon>
        <taxon>Actinoplanes</taxon>
    </lineage>
</organism>
<gene>
    <name evidence="4" type="ORF">FHR83_004563</name>
</gene>
<feature type="transmembrane region" description="Helical" evidence="3">
    <location>
        <begin position="247"/>
        <end position="268"/>
    </location>
</feature>
<dbReference type="InterPro" id="IPR051012">
    <property type="entry name" value="CellSynth/LPSAsmb/PSIAsmb"/>
</dbReference>
<dbReference type="Proteomes" id="UP000590749">
    <property type="component" value="Unassembled WGS sequence"/>
</dbReference>
<dbReference type="PANTHER" id="PTHR45586:SF1">
    <property type="entry name" value="LIPOPOLYSACCHARIDE ASSEMBLY PROTEIN B"/>
    <property type="match status" value="1"/>
</dbReference>
<feature type="transmembrane region" description="Helical" evidence="3">
    <location>
        <begin position="310"/>
        <end position="331"/>
    </location>
</feature>